<keyword evidence="5" id="KW-1185">Reference proteome</keyword>
<feature type="region of interest" description="Disordered" evidence="1">
    <location>
        <begin position="676"/>
        <end position="725"/>
    </location>
</feature>
<protein>
    <recommendedName>
        <fullName evidence="3">Sulfotransferase domain-containing protein</fullName>
    </recommendedName>
</protein>
<feature type="region of interest" description="Disordered" evidence="1">
    <location>
        <begin position="744"/>
        <end position="772"/>
    </location>
</feature>
<keyword evidence="2" id="KW-1133">Transmembrane helix</keyword>
<feature type="region of interest" description="Disordered" evidence="1">
    <location>
        <begin position="85"/>
        <end position="121"/>
    </location>
</feature>
<dbReference type="EMBL" id="LSRX01000575">
    <property type="protein sequence ID" value="OLP93619.1"/>
    <property type="molecule type" value="Genomic_DNA"/>
</dbReference>
<dbReference type="SUPFAM" id="SSF52540">
    <property type="entry name" value="P-loop containing nucleoside triphosphate hydrolases"/>
    <property type="match status" value="1"/>
</dbReference>
<name>A0A1Q9DEM3_SYMMI</name>
<organism evidence="4 5">
    <name type="scientific">Symbiodinium microadriaticum</name>
    <name type="common">Dinoflagellate</name>
    <name type="synonym">Zooxanthella microadriatica</name>
    <dbReference type="NCBI Taxonomy" id="2951"/>
    <lineage>
        <taxon>Eukaryota</taxon>
        <taxon>Sar</taxon>
        <taxon>Alveolata</taxon>
        <taxon>Dinophyceae</taxon>
        <taxon>Suessiales</taxon>
        <taxon>Symbiodiniaceae</taxon>
        <taxon>Symbiodinium</taxon>
    </lineage>
</organism>
<reference evidence="4 5" key="1">
    <citation type="submission" date="2016-02" db="EMBL/GenBank/DDBJ databases">
        <title>Genome analysis of coral dinoflagellate symbionts highlights evolutionary adaptations to a symbiotic lifestyle.</title>
        <authorList>
            <person name="Aranda M."/>
            <person name="Li Y."/>
            <person name="Liew Y.J."/>
            <person name="Baumgarten S."/>
            <person name="Simakov O."/>
            <person name="Wilson M."/>
            <person name="Piel J."/>
            <person name="Ashoor H."/>
            <person name="Bougouffa S."/>
            <person name="Bajic V.B."/>
            <person name="Ryu T."/>
            <person name="Ravasi T."/>
            <person name="Bayer T."/>
            <person name="Micklem G."/>
            <person name="Kim H."/>
            <person name="Bhak J."/>
            <person name="Lajeunesse T.C."/>
            <person name="Voolstra C.R."/>
        </authorList>
    </citation>
    <scope>NUCLEOTIDE SEQUENCE [LARGE SCALE GENOMIC DNA]</scope>
    <source>
        <strain evidence="4 5">CCMP2467</strain>
    </source>
</reference>
<feature type="region of interest" description="Disordered" evidence="1">
    <location>
        <begin position="1"/>
        <end position="29"/>
    </location>
</feature>
<feature type="region of interest" description="Disordered" evidence="1">
    <location>
        <begin position="838"/>
        <end position="862"/>
    </location>
</feature>
<dbReference type="OrthoDB" id="435612at2759"/>
<dbReference type="InterPro" id="IPR027417">
    <property type="entry name" value="P-loop_NTPase"/>
</dbReference>
<feature type="compositionally biased region" description="Basic and acidic residues" evidence="1">
    <location>
        <begin position="838"/>
        <end position="858"/>
    </location>
</feature>
<feature type="domain" description="Sulfotransferase" evidence="3">
    <location>
        <begin position="259"/>
        <end position="308"/>
    </location>
</feature>
<feature type="transmembrane region" description="Helical" evidence="2">
    <location>
        <begin position="45"/>
        <end position="63"/>
    </location>
</feature>
<dbReference type="InterPro" id="IPR010736">
    <property type="entry name" value="SHIPPO-rpt"/>
</dbReference>
<evidence type="ECO:0000256" key="2">
    <source>
        <dbReference type="SAM" id="Phobius"/>
    </source>
</evidence>
<comment type="caution">
    <text evidence="4">The sequence shown here is derived from an EMBL/GenBank/DDBJ whole genome shotgun (WGS) entry which is preliminary data.</text>
</comment>
<gene>
    <name evidence="4" type="ORF">AK812_SmicGene24466</name>
</gene>
<dbReference type="Pfam" id="PF00685">
    <property type="entry name" value="Sulfotransfer_1"/>
    <property type="match status" value="1"/>
</dbReference>
<accession>A0A1Q9DEM3</accession>
<keyword evidence="2" id="KW-0472">Membrane</keyword>
<evidence type="ECO:0000259" key="3">
    <source>
        <dbReference type="Pfam" id="PF00685"/>
    </source>
</evidence>
<proteinExistence type="predicted"/>
<evidence type="ECO:0000256" key="1">
    <source>
        <dbReference type="SAM" id="MobiDB-lite"/>
    </source>
</evidence>
<dbReference type="Proteomes" id="UP000186817">
    <property type="component" value="Unassembled WGS sequence"/>
</dbReference>
<evidence type="ECO:0000313" key="4">
    <source>
        <dbReference type="EMBL" id="OLP93619.1"/>
    </source>
</evidence>
<dbReference type="Pfam" id="PF07004">
    <property type="entry name" value="SHIPPO-rpt"/>
    <property type="match status" value="2"/>
</dbReference>
<keyword evidence="2" id="KW-0812">Transmembrane</keyword>
<sequence>MGDRRPCSAAWGKGRPSTPGPGSYDTCKGGGSPVFTVRIRLRREGAILAIVALGSILALAGNATNMPMLPKLQLRLHRSTRKRTEACKEGTGGPRRLGRHANVLPHVGEDPSRPTSINKVSGRHGIYGEEARVRRWWVLAAKDGLVVKTHSICYGCWADATVEDRLTITGHTKLTMERASQFVGQEYAERIQSKGCCRELKVEVFSTAELTATRYDQAIILHRDPLDVFRSCVLGTEPPGQGRTTVFHREFHEKWKTFALFVRYEDMKADPVQQLPKRIFDFLGVEVPASKLACAVEQSTMDKLKEEDLSYPLHGCTKQQLSYTSVEAVSHSAAADATATTASERKAAGYNLWVAFPFHKIPVSLFAVGPSLKRCCAAAVPATLQAQLPLTTSETGSYYELVEPRQERRDGVIVPFVWMCSSDLVRPGQRNSPHSCTRSRQDVDVCASQLAAAFLSTVFDSVKDQASQELVLLGDTDFAVYVGCAAIAALAAFTWRLCRRRAMKWERSAWCCCSTPRQSASIRWPAAASSSMSQMLPRELDQDALVAHSPRRCPSKGRFMPNQEPAPGPACYSPKVLPHKTKPGWSFGSAGRDWAGIRHLWPEIPAASSAAPGQYSAQVRQKRQISFPQSARKVHDIPDTPGPGQWSVDGDVGRPYHPMYSMARKQEPWLEVELPTPPGSTSLPVRAATAPSPAFGQRRSKTPTKPHTVRRPPFPERPSPGPGEYDVSRNLGKAPAFSVEQRRRSLSVGRHTPCHTHRPPFDARGGSGPQCPAHTQFSRASFSCSWSHVWLWPREDRRGFLPMTVGESFQLSRESLLPASASKSFHPELLSTLRILERETSSDGPSSEEREARAEQKGGKGPKLAACGCTAGLWRYIAEQLNLSRCCNLRSLLGYSAQGEAAPTRTDAGCGRSAHSCLESALVPARCPWHLHYPQHESDQNMLADRSLHSAES</sequence>
<dbReference type="Gene3D" id="3.40.50.300">
    <property type="entry name" value="P-loop containing nucleotide triphosphate hydrolases"/>
    <property type="match status" value="1"/>
</dbReference>
<dbReference type="AlphaFoldDB" id="A0A1Q9DEM3"/>
<feature type="compositionally biased region" description="Basic residues" evidence="1">
    <location>
        <begin position="698"/>
        <end position="710"/>
    </location>
</feature>
<evidence type="ECO:0000313" key="5">
    <source>
        <dbReference type="Proteomes" id="UP000186817"/>
    </source>
</evidence>
<dbReference type="GO" id="GO:0008146">
    <property type="term" value="F:sulfotransferase activity"/>
    <property type="evidence" value="ECO:0007669"/>
    <property type="project" value="InterPro"/>
</dbReference>
<feature type="region of interest" description="Disordered" evidence="1">
    <location>
        <begin position="628"/>
        <end position="652"/>
    </location>
</feature>
<dbReference type="InterPro" id="IPR000863">
    <property type="entry name" value="Sulfotransferase_dom"/>
</dbReference>